<evidence type="ECO:0000313" key="6">
    <source>
        <dbReference type="Proteomes" id="UP001597112"/>
    </source>
</evidence>
<dbReference type="EMBL" id="JBHTKA010000003">
    <property type="protein sequence ID" value="MFD0999976.1"/>
    <property type="molecule type" value="Genomic_DNA"/>
</dbReference>
<dbReference type="InterPro" id="IPR036390">
    <property type="entry name" value="WH_DNA-bd_sf"/>
</dbReference>
<dbReference type="InterPro" id="IPR036388">
    <property type="entry name" value="WH-like_DNA-bd_sf"/>
</dbReference>
<keyword evidence="1" id="KW-0805">Transcription regulation</keyword>
<dbReference type="PANTHER" id="PTHR33204">
    <property type="entry name" value="TRANSCRIPTIONAL REGULATOR, MARR FAMILY"/>
    <property type="match status" value="1"/>
</dbReference>
<protein>
    <submittedName>
        <fullName evidence="5">Winged helix-turn-helix transcriptional regulator</fullName>
    </submittedName>
</protein>
<dbReference type="Pfam" id="PF01638">
    <property type="entry name" value="HxlR"/>
    <property type="match status" value="1"/>
</dbReference>
<evidence type="ECO:0000256" key="3">
    <source>
        <dbReference type="ARBA" id="ARBA00023163"/>
    </source>
</evidence>
<keyword evidence="6" id="KW-1185">Reference proteome</keyword>
<dbReference type="PROSITE" id="PS51118">
    <property type="entry name" value="HTH_HXLR"/>
    <property type="match status" value="1"/>
</dbReference>
<comment type="caution">
    <text evidence="5">The sequence shown here is derived from an EMBL/GenBank/DDBJ whole genome shotgun (WGS) entry which is preliminary data.</text>
</comment>
<organism evidence="5 6">
    <name type="scientific">Ohtaekwangia kribbensis</name>
    <dbReference type="NCBI Taxonomy" id="688913"/>
    <lineage>
        <taxon>Bacteria</taxon>
        <taxon>Pseudomonadati</taxon>
        <taxon>Bacteroidota</taxon>
        <taxon>Cytophagia</taxon>
        <taxon>Cytophagales</taxon>
        <taxon>Fulvivirgaceae</taxon>
        <taxon>Ohtaekwangia</taxon>
    </lineage>
</organism>
<name>A0ABW3K457_9BACT</name>
<accession>A0ABW3K457</accession>
<evidence type="ECO:0000256" key="2">
    <source>
        <dbReference type="ARBA" id="ARBA00023125"/>
    </source>
</evidence>
<dbReference type="Proteomes" id="UP001597112">
    <property type="component" value="Unassembled WGS sequence"/>
</dbReference>
<reference evidence="6" key="1">
    <citation type="journal article" date="2019" name="Int. J. Syst. Evol. Microbiol.">
        <title>The Global Catalogue of Microorganisms (GCM) 10K type strain sequencing project: providing services to taxonomists for standard genome sequencing and annotation.</title>
        <authorList>
            <consortium name="The Broad Institute Genomics Platform"/>
            <consortium name="The Broad Institute Genome Sequencing Center for Infectious Disease"/>
            <person name="Wu L."/>
            <person name="Ma J."/>
        </authorList>
    </citation>
    <scope>NUCLEOTIDE SEQUENCE [LARGE SCALE GENOMIC DNA]</scope>
    <source>
        <strain evidence="6">CCUG 58938</strain>
    </source>
</reference>
<evidence type="ECO:0000256" key="1">
    <source>
        <dbReference type="ARBA" id="ARBA00023015"/>
    </source>
</evidence>
<dbReference type="PANTHER" id="PTHR33204:SF29">
    <property type="entry name" value="TRANSCRIPTIONAL REGULATOR"/>
    <property type="match status" value="1"/>
</dbReference>
<evidence type="ECO:0000259" key="4">
    <source>
        <dbReference type="PROSITE" id="PS51118"/>
    </source>
</evidence>
<dbReference type="RefSeq" id="WP_377579171.1">
    <property type="nucleotide sequence ID" value="NZ_JBHTKA010000003.1"/>
</dbReference>
<sequence>MYTRKKPEDLDCGIEVAMRVFGGKWKPCIIDIINKGKKRPSEIHRAIASATPRVLNIQLKELENYKVVSKTIYPGLPPKVEYTLTEMGKSILPLVALIDAWGQRNSEEVKKISDMLKVVGKMKII</sequence>
<dbReference type="SUPFAM" id="SSF46785">
    <property type="entry name" value="Winged helix' DNA-binding domain"/>
    <property type="match status" value="1"/>
</dbReference>
<feature type="domain" description="HTH hxlR-type" evidence="4">
    <location>
        <begin position="12"/>
        <end position="110"/>
    </location>
</feature>
<keyword evidence="2" id="KW-0238">DNA-binding</keyword>
<proteinExistence type="predicted"/>
<gene>
    <name evidence="5" type="ORF">ACFQ21_11705</name>
</gene>
<dbReference type="InterPro" id="IPR002577">
    <property type="entry name" value="HTH_HxlR"/>
</dbReference>
<evidence type="ECO:0000313" key="5">
    <source>
        <dbReference type="EMBL" id="MFD0999976.1"/>
    </source>
</evidence>
<keyword evidence="3" id="KW-0804">Transcription</keyword>
<dbReference type="Gene3D" id="1.10.10.10">
    <property type="entry name" value="Winged helix-like DNA-binding domain superfamily/Winged helix DNA-binding domain"/>
    <property type="match status" value="1"/>
</dbReference>